<sequence length="165" mass="18803">MPALDELDELRRQGYTDVDFHVVDPNKRSRFQGKDLCTLIRIVTRRKSYSAPHGTGEDEWQQVADALNQATTASFSFRACRDKVAALLKDHKRANAVSRRASGITEKHTGLSDLVEGYLQLKTRFDERQQQEKDKKNRKKSVLLLLEGKQCAKQLCGTSNSFYLT</sequence>
<comment type="caution">
    <text evidence="1">The sequence shown here is derived from an EMBL/GenBank/DDBJ whole genome shotgun (WGS) entry which is preliminary data.</text>
</comment>
<organism evidence="1 2">
    <name type="scientific">Phytophthora megakarya</name>
    <dbReference type="NCBI Taxonomy" id="4795"/>
    <lineage>
        <taxon>Eukaryota</taxon>
        <taxon>Sar</taxon>
        <taxon>Stramenopiles</taxon>
        <taxon>Oomycota</taxon>
        <taxon>Peronosporomycetes</taxon>
        <taxon>Peronosporales</taxon>
        <taxon>Peronosporaceae</taxon>
        <taxon>Phytophthora</taxon>
    </lineage>
</organism>
<evidence type="ECO:0000313" key="2">
    <source>
        <dbReference type="Proteomes" id="UP000198211"/>
    </source>
</evidence>
<evidence type="ECO:0000313" key="1">
    <source>
        <dbReference type="EMBL" id="OWY93342.1"/>
    </source>
</evidence>
<gene>
    <name evidence="1" type="ORF">PHMEG_00037310</name>
</gene>
<dbReference type="PANTHER" id="PTHR37558">
    <property type="entry name" value="HTH CENPB-TYPE DOMAIN-CONTAINING PROTEIN"/>
    <property type="match status" value="1"/>
</dbReference>
<name>A0A225UJU8_9STRA</name>
<dbReference type="Proteomes" id="UP000198211">
    <property type="component" value="Unassembled WGS sequence"/>
</dbReference>
<dbReference type="AlphaFoldDB" id="A0A225UJU8"/>
<reference evidence="2" key="1">
    <citation type="submission" date="2017-03" db="EMBL/GenBank/DDBJ databases">
        <title>Phytopthora megakarya and P. palmivora, two closely related causual agents of cacao black pod achieved similar genome size and gene model numbers by different mechanisms.</title>
        <authorList>
            <person name="Ali S."/>
            <person name="Shao J."/>
            <person name="Larry D.J."/>
            <person name="Kronmiller B."/>
            <person name="Shen D."/>
            <person name="Strem M.D."/>
            <person name="Melnick R.L."/>
            <person name="Guiltinan M.J."/>
            <person name="Tyler B.M."/>
            <person name="Meinhardt L.W."/>
            <person name="Bailey B.A."/>
        </authorList>
    </citation>
    <scope>NUCLEOTIDE SEQUENCE [LARGE SCALE GENOMIC DNA]</scope>
    <source>
        <strain evidence="2">zdho120</strain>
    </source>
</reference>
<protein>
    <submittedName>
        <fullName evidence="1">Uncharacterized protein</fullName>
    </submittedName>
</protein>
<dbReference type="EMBL" id="NBNE01016264">
    <property type="protein sequence ID" value="OWY93342.1"/>
    <property type="molecule type" value="Genomic_DNA"/>
</dbReference>
<proteinExistence type="predicted"/>
<dbReference type="PANTHER" id="PTHR37558:SF1">
    <property type="entry name" value="HTH CENPB-TYPE DOMAIN-CONTAINING PROTEIN"/>
    <property type="match status" value="1"/>
</dbReference>
<accession>A0A225UJU8</accession>
<dbReference type="OrthoDB" id="125289at2759"/>
<keyword evidence="2" id="KW-1185">Reference proteome</keyword>